<gene>
    <name evidence="3" type="ORF">LC20004_08045</name>
</gene>
<keyword evidence="4" id="KW-1185">Reference proteome</keyword>
<dbReference type="OrthoDB" id="2242521at2"/>
<evidence type="ECO:0000256" key="1">
    <source>
        <dbReference type="SAM" id="Phobius"/>
    </source>
</evidence>
<name>A0A2D1KP36_9LACO</name>
<dbReference type="Proteomes" id="UP000223559">
    <property type="component" value="Chromosome"/>
</dbReference>
<protein>
    <recommendedName>
        <fullName evidence="2">Cell wall elongation regulator TseB-like domain-containing protein</fullName>
    </recommendedName>
</protein>
<dbReference type="SUPFAM" id="SSF54403">
    <property type="entry name" value="Cystatin/monellin"/>
    <property type="match status" value="2"/>
</dbReference>
<evidence type="ECO:0000259" key="2">
    <source>
        <dbReference type="Pfam" id="PF17881"/>
    </source>
</evidence>
<dbReference type="Pfam" id="PF17881">
    <property type="entry name" value="TseB"/>
    <property type="match status" value="1"/>
</dbReference>
<feature type="transmembrane region" description="Helical" evidence="1">
    <location>
        <begin position="7"/>
        <end position="28"/>
    </location>
</feature>
<dbReference type="Gene3D" id="3.10.450.40">
    <property type="match status" value="2"/>
</dbReference>
<feature type="domain" description="Cell wall elongation regulator TseB-like" evidence="2">
    <location>
        <begin position="38"/>
        <end position="81"/>
    </location>
</feature>
<dbReference type="EMBL" id="CP017697">
    <property type="protein sequence ID" value="ATO43866.1"/>
    <property type="molecule type" value="Genomic_DNA"/>
</dbReference>
<keyword evidence="1" id="KW-1133">Transmembrane helix</keyword>
<dbReference type="InterPro" id="IPR046350">
    <property type="entry name" value="Cystatin_sf"/>
</dbReference>
<dbReference type="AlphaFoldDB" id="A0A2D1KP36"/>
<accession>A0A2D1KP36</accession>
<evidence type="ECO:0000313" key="3">
    <source>
        <dbReference type="EMBL" id="ATO43866.1"/>
    </source>
</evidence>
<dbReference type="KEGG" id="lcy:LC20004_08045"/>
<sequence>MRKHWKSYSLIGVILLIIVSALFIYHAANKPAVTARREAVSLAEKYAHVTTVDDFYWFNRKHSYLTVAGQTKQHKAVFVIIAQKGGKITVLDQSAGISRNTALKRVWRTQAPKKVYNATLGLYHNKPVWEVSFADENGKLGYQTLAFKTGKSVKLIKNI</sequence>
<dbReference type="InterPro" id="IPR041401">
    <property type="entry name" value="TseB-like_dom"/>
</dbReference>
<reference evidence="3 4" key="1">
    <citation type="submission" date="2016-10" db="EMBL/GenBank/DDBJ databases">
        <title>The whole genome sequencing and assembly of L. cotyniformis subsp. torquens DSM 20004 strain.</title>
        <authorList>
            <person name="Park M.-K."/>
            <person name="Lee Y.-J."/>
            <person name="Yi H."/>
            <person name="Bahn Y.-S."/>
            <person name="Kim J.F."/>
            <person name="Lee D.-W."/>
        </authorList>
    </citation>
    <scope>NUCLEOTIDE SEQUENCE [LARGE SCALE GENOMIC DNA]</scope>
    <source>
        <strain evidence="3 4">DSM 20004</strain>
    </source>
</reference>
<organism evidence="3 4">
    <name type="scientific">Loigolactobacillus coryniformis subsp. torquens DSM 20004 = KCTC 3535</name>
    <dbReference type="NCBI Taxonomy" id="1423822"/>
    <lineage>
        <taxon>Bacteria</taxon>
        <taxon>Bacillati</taxon>
        <taxon>Bacillota</taxon>
        <taxon>Bacilli</taxon>
        <taxon>Lactobacillales</taxon>
        <taxon>Lactobacillaceae</taxon>
        <taxon>Loigolactobacillus</taxon>
    </lineage>
</organism>
<keyword evidence="1" id="KW-0472">Membrane</keyword>
<proteinExistence type="predicted"/>
<dbReference type="RefSeq" id="WP_003678006.1">
    <property type="nucleotide sequence ID" value="NZ_AZDC01000081.1"/>
</dbReference>
<evidence type="ECO:0000313" key="4">
    <source>
        <dbReference type="Proteomes" id="UP000223559"/>
    </source>
</evidence>
<dbReference type="GeneID" id="65917169"/>
<keyword evidence="1" id="KW-0812">Transmembrane</keyword>